<gene>
    <name evidence="2" type="ORF">Tci_579035</name>
</gene>
<evidence type="ECO:0000313" key="2">
    <source>
        <dbReference type="EMBL" id="GFA07063.1"/>
    </source>
</evidence>
<protein>
    <submittedName>
        <fullName evidence="2">Uncharacterized protein</fullName>
    </submittedName>
</protein>
<reference evidence="2" key="1">
    <citation type="journal article" date="2019" name="Sci. Rep.">
        <title>Draft genome of Tanacetum cinerariifolium, the natural source of mosquito coil.</title>
        <authorList>
            <person name="Yamashiro T."/>
            <person name="Shiraishi A."/>
            <person name="Satake H."/>
            <person name="Nakayama K."/>
        </authorList>
    </citation>
    <scope>NUCLEOTIDE SEQUENCE</scope>
</reference>
<sequence>MSLVPKELVQVVVLGVITPQSGKDSLKLTELMELCTKLQQRVLDLETTKTTQAMDIKSLKRRVKKIERRRRSRTRRLKRLYEVGLSTRVESSKDKGLGEEDASKQGRIADIDSNEDIYLVNVHKDKDMFGVNDIDGDEVIVQDAEMLFDVANDLRGEEKLSKKDQLMLDKELAFKLQAKEEERITREKSQQIKEVNIAWDDVQAKIDADYELAQRLQAKEQEELTNVEKAKLFMQFLKKRRKFFTAKRVEEKRKKPPTRAQQRSIMSTYLKNMDGWKLKSLKKKSFAKIQELFDKAMKKVNTLVDFRTELVKRSSKKAEAEIT</sequence>
<evidence type="ECO:0000256" key="1">
    <source>
        <dbReference type="SAM" id="Coils"/>
    </source>
</evidence>
<accession>A0A699J337</accession>
<dbReference type="AlphaFoldDB" id="A0A699J337"/>
<dbReference type="SUPFAM" id="SSF90250">
    <property type="entry name" value="Troponin coil-coiled subunits"/>
    <property type="match status" value="1"/>
</dbReference>
<comment type="caution">
    <text evidence="2">The sequence shown here is derived from an EMBL/GenBank/DDBJ whole genome shotgun (WGS) entry which is preliminary data.</text>
</comment>
<proteinExistence type="predicted"/>
<dbReference type="EMBL" id="BKCJ010364357">
    <property type="protein sequence ID" value="GFA07063.1"/>
    <property type="molecule type" value="Genomic_DNA"/>
</dbReference>
<name>A0A699J337_TANCI</name>
<dbReference type="InterPro" id="IPR038077">
    <property type="entry name" value="Troponin_sf"/>
</dbReference>
<keyword evidence="1" id="KW-0175">Coiled coil</keyword>
<organism evidence="2">
    <name type="scientific">Tanacetum cinerariifolium</name>
    <name type="common">Dalmatian daisy</name>
    <name type="synonym">Chrysanthemum cinerariifolium</name>
    <dbReference type="NCBI Taxonomy" id="118510"/>
    <lineage>
        <taxon>Eukaryota</taxon>
        <taxon>Viridiplantae</taxon>
        <taxon>Streptophyta</taxon>
        <taxon>Embryophyta</taxon>
        <taxon>Tracheophyta</taxon>
        <taxon>Spermatophyta</taxon>
        <taxon>Magnoliopsida</taxon>
        <taxon>eudicotyledons</taxon>
        <taxon>Gunneridae</taxon>
        <taxon>Pentapetalae</taxon>
        <taxon>asterids</taxon>
        <taxon>campanulids</taxon>
        <taxon>Asterales</taxon>
        <taxon>Asteraceae</taxon>
        <taxon>Asteroideae</taxon>
        <taxon>Anthemideae</taxon>
        <taxon>Anthemidinae</taxon>
        <taxon>Tanacetum</taxon>
    </lineage>
</organism>
<feature type="coiled-coil region" evidence="1">
    <location>
        <begin position="28"/>
        <end position="76"/>
    </location>
</feature>